<sequence>VAALAVIVGAVGCVIGSVLPWSEMSSANETRTFNGIVVGDGRLVLVLAVLLGVVGAARLARRPIGGRTADILVARLVAIMIVVIAGLDRAYGPPTLASFRAISADVISIHPQNGIMFTLGSGILALIGAVLLQPRTAPSGGGGRR</sequence>
<gene>
    <name evidence="2" type="ORF">E7Y31_00425</name>
</gene>
<protein>
    <submittedName>
        <fullName evidence="2">Uncharacterized protein</fullName>
    </submittedName>
</protein>
<dbReference type="Proteomes" id="UP000305282">
    <property type="component" value="Unassembled WGS sequence"/>
</dbReference>
<feature type="non-terminal residue" evidence="2">
    <location>
        <position position="1"/>
    </location>
</feature>
<evidence type="ECO:0000256" key="1">
    <source>
        <dbReference type="SAM" id="Phobius"/>
    </source>
</evidence>
<reference evidence="2 3" key="1">
    <citation type="submission" date="2019-04" db="EMBL/GenBank/DDBJ databases">
        <title>Draft genome sequences for three unisolated Alnus-infective Frankia Sp+ strains, AgTrS, AiOr and AvVan, the first sequenced Frankia strains able to sporulate in-planta.</title>
        <authorList>
            <person name="Bethencourt L."/>
            <person name="Vautrin F."/>
            <person name="Taib N."/>
            <person name="Dubost A."/>
            <person name="Castro-Garcia L."/>
            <person name="Imbaud O."/>
            <person name="Abrouk D."/>
            <person name="Fournier P."/>
            <person name="Briolay J."/>
            <person name="Nguyen A."/>
            <person name="Normand P."/>
            <person name="Fernandez M.P."/>
            <person name="Brochier-Armanet C."/>
            <person name="Herrera-Belaroussi A."/>
        </authorList>
    </citation>
    <scope>NUCLEOTIDE SEQUENCE [LARGE SCALE GENOMIC DNA]</scope>
    <source>
        <strain evidence="2 3">AvVan</strain>
    </source>
</reference>
<organism evidence="2 3">
    <name type="scientific">Candidatus Frankia alpina</name>
    <dbReference type="NCBI Taxonomy" id="2699483"/>
    <lineage>
        <taxon>Bacteria</taxon>
        <taxon>Bacillati</taxon>
        <taxon>Actinomycetota</taxon>
        <taxon>Actinomycetes</taxon>
        <taxon>Frankiales</taxon>
        <taxon>Frankiaceae</taxon>
        <taxon>Frankia</taxon>
    </lineage>
</organism>
<comment type="caution">
    <text evidence="2">The sequence shown here is derived from an EMBL/GenBank/DDBJ whole genome shotgun (WGS) entry which is preliminary data.</text>
</comment>
<evidence type="ECO:0000313" key="3">
    <source>
        <dbReference type="Proteomes" id="UP000305282"/>
    </source>
</evidence>
<keyword evidence="1" id="KW-0472">Membrane</keyword>
<feature type="transmembrane region" description="Helical" evidence="1">
    <location>
        <begin position="43"/>
        <end position="60"/>
    </location>
</feature>
<dbReference type="EMBL" id="SSXH01000003">
    <property type="protein sequence ID" value="THJ76340.1"/>
    <property type="molecule type" value="Genomic_DNA"/>
</dbReference>
<keyword evidence="1" id="KW-0812">Transmembrane</keyword>
<name>A0A4S5EW38_9ACTN</name>
<feature type="transmembrane region" description="Helical" evidence="1">
    <location>
        <begin position="72"/>
        <end position="92"/>
    </location>
</feature>
<keyword evidence="1" id="KW-1133">Transmembrane helix</keyword>
<dbReference type="AlphaFoldDB" id="A0A4S5EW38"/>
<proteinExistence type="predicted"/>
<accession>A0A4S5EW38</accession>
<feature type="transmembrane region" description="Helical" evidence="1">
    <location>
        <begin position="112"/>
        <end position="132"/>
    </location>
</feature>
<evidence type="ECO:0000313" key="2">
    <source>
        <dbReference type="EMBL" id="THJ76340.1"/>
    </source>
</evidence>
<keyword evidence="3" id="KW-1185">Reference proteome</keyword>